<keyword evidence="2" id="KW-1185">Reference proteome</keyword>
<gene>
    <name evidence="1" type="ORF">G4V39_07250</name>
</gene>
<dbReference type="GO" id="GO:0050920">
    <property type="term" value="P:regulation of chemotaxis"/>
    <property type="evidence" value="ECO:0007669"/>
    <property type="project" value="InterPro"/>
</dbReference>
<organism evidence="1 2">
    <name type="scientific">Thermosulfuriphilus ammonigenes</name>
    <dbReference type="NCBI Taxonomy" id="1936021"/>
    <lineage>
        <taxon>Bacteria</taxon>
        <taxon>Pseudomonadati</taxon>
        <taxon>Thermodesulfobacteriota</taxon>
        <taxon>Thermodesulfobacteria</taxon>
        <taxon>Thermodesulfobacteriales</taxon>
        <taxon>Thermodesulfobacteriaceae</taxon>
        <taxon>Thermosulfuriphilus</taxon>
    </lineage>
</organism>
<proteinExistence type="predicted"/>
<evidence type="ECO:0000313" key="1">
    <source>
        <dbReference type="EMBL" id="QIJ72075.1"/>
    </source>
</evidence>
<accession>A0A6G7PWK5</accession>
<dbReference type="GO" id="GO:0009288">
    <property type="term" value="C:bacterial-type flagellum"/>
    <property type="evidence" value="ECO:0007669"/>
    <property type="project" value="InterPro"/>
</dbReference>
<name>A0A6G7PWK5_9BACT</name>
<dbReference type="EMBL" id="CP048877">
    <property type="protein sequence ID" value="QIJ72075.1"/>
    <property type="molecule type" value="Genomic_DNA"/>
</dbReference>
<dbReference type="SUPFAM" id="SSF75708">
    <property type="entry name" value="Chemotaxis phosphatase CheZ"/>
    <property type="match status" value="1"/>
</dbReference>
<dbReference type="Gene3D" id="1.10.287.500">
    <property type="entry name" value="Helix hairpin bin"/>
    <property type="match status" value="1"/>
</dbReference>
<dbReference type="GO" id="GO:0003824">
    <property type="term" value="F:catalytic activity"/>
    <property type="evidence" value="ECO:0007669"/>
    <property type="project" value="InterPro"/>
</dbReference>
<evidence type="ECO:0000313" key="2">
    <source>
        <dbReference type="Proteomes" id="UP000502179"/>
    </source>
</evidence>
<dbReference type="RefSeq" id="WP_166032292.1">
    <property type="nucleotide sequence ID" value="NZ_CP048877.1"/>
</dbReference>
<reference evidence="1 2" key="1">
    <citation type="submission" date="2020-02" db="EMBL/GenBank/DDBJ databases">
        <title>Genome analysis of Thermosulfuriphilus ammonigenes ST65T, an anaerobic thermophilic chemolithoautotrophic bacterium isolated from a deep-sea hydrothermal vent.</title>
        <authorList>
            <person name="Slobodkina G."/>
            <person name="Allioux M."/>
            <person name="Merkel A."/>
            <person name="Alain K."/>
            <person name="Jebbar M."/>
            <person name="Slobodkin A."/>
        </authorList>
    </citation>
    <scope>NUCLEOTIDE SEQUENCE [LARGE SCALE GENOMIC DNA]</scope>
    <source>
        <strain evidence="1 2">ST65</strain>
    </source>
</reference>
<dbReference type="Pfam" id="PF04344">
    <property type="entry name" value="CheZ"/>
    <property type="match status" value="1"/>
</dbReference>
<dbReference type="AlphaFoldDB" id="A0A6G7PWK5"/>
<dbReference type="Proteomes" id="UP000502179">
    <property type="component" value="Chromosome"/>
</dbReference>
<sequence>MNREEISQVIEEAIARSLDRLFEERMQAYLQKVVEGEFYKELVFEMKKRIDDVYRSINEFKKALSQLRDSADTANTMFGEASDQLEEIVKATETATVKIMDVAEKDQELLTRARELVSQLENGSTANELKKIIDELYQDTLEIITACAFQDITGQRVKKVVNAIQTVEAKLLELLVETGVKIKEKQEGVTPELEQKAQQAMDLLKGPDGKVSQDDVDSLLEELGL</sequence>
<dbReference type="KEGG" id="tav:G4V39_07250"/>
<dbReference type="InterPro" id="IPR007439">
    <property type="entry name" value="Chemotax_Pase_CheZ"/>
</dbReference>
<protein>
    <submittedName>
        <fullName evidence="1">Protein phosphatase CheZ</fullName>
    </submittedName>
</protein>